<evidence type="ECO:0000259" key="10">
    <source>
        <dbReference type="PROSITE" id="PS50850"/>
    </source>
</evidence>
<evidence type="ECO:0000256" key="3">
    <source>
        <dbReference type="ARBA" id="ARBA00022692"/>
    </source>
</evidence>
<feature type="transmembrane region" description="Helical" evidence="9">
    <location>
        <begin position="81"/>
        <end position="99"/>
    </location>
</feature>
<dbReference type="InterPro" id="IPR044775">
    <property type="entry name" value="MFS_ERD6/Tret1-like"/>
</dbReference>
<evidence type="ECO:0000256" key="8">
    <source>
        <dbReference type="RuleBase" id="RU003346"/>
    </source>
</evidence>
<keyword evidence="2" id="KW-1003">Cell membrane</keyword>
<protein>
    <recommendedName>
        <fullName evidence="10">Major facilitator superfamily (MFS) profile domain-containing protein</fullName>
    </recommendedName>
</protein>
<dbReference type="OrthoDB" id="6612291at2759"/>
<dbReference type="PROSITE" id="PS50850">
    <property type="entry name" value="MFS"/>
    <property type="match status" value="1"/>
</dbReference>
<dbReference type="GO" id="GO:0005886">
    <property type="term" value="C:plasma membrane"/>
    <property type="evidence" value="ECO:0007669"/>
    <property type="project" value="UniProtKB-SubCell"/>
</dbReference>
<accession>A0A9N9XEF2</accession>
<sequence>MSQAKKLPQYFAAVCVCIGAWGTGTAIAWTSNITEELKKGELNNLKIGNDQLGWIGSLMTLGAMCMCFPIGWLADKLGRKPTVLLTIVPFSVGWLMIIFGNKIALIYVARFLIGVAGGSFCVTAPMYTSEIAQTEIRGTLGTFFQLFITIGILYCGVFGFALSLKLFNWACFAVPIIFGILFAFQPETPIYDLRTGKPEKAERSFNKLRGKDYDHTGEVNIILADIENEKKMISFMEAMKTKAAKKSTLICFMLMFYQQLSGINAVMFYSQDIFHSAGSTLKDSYCVIILQFIQVLATVVSAWAVDRFGRKILLMISAGFMSFSTGLLGIFFSLKDHKVVTEDGIKSIGFIPIFSLTIFIIAFSLGFGPIPWLASSEMFSPEIKSKCSSAAATFNWFLAFLVTKFYFVLAQGLGTDVTFYIFTIISATAVFFVLFIIPETKGKTFAEIQHELGS</sequence>
<dbReference type="Gene3D" id="1.20.1250.20">
    <property type="entry name" value="MFS general substrate transporter like domains"/>
    <property type="match status" value="1"/>
</dbReference>
<feature type="transmembrane region" description="Helical" evidence="9">
    <location>
        <begin position="288"/>
        <end position="305"/>
    </location>
</feature>
<dbReference type="PROSITE" id="PS00216">
    <property type="entry name" value="SUGAR_TRANSPORT_1"/>
    <property type="match status" value="2"/>
</dbReference>
<feature type="transmembrane region" description="Helical" evidence="9">
    <location>
        <begin position="140"/>
        <end position="160"/>
    </location>
</feature>
<keyword evidence="6" id="KW-0325">Glycoprotein</keyword>
<keyword evidence="4 9" id="KW-1133">Transmembrane helix</keyword>
<feature type="transmembrane region" description="Helical" evidence="9">
    <location>
        <begin position="105"/>
        <end position="128"/>
    </location>
</feature>
<feature type="transmembrane region" description="Helical" evidence="9">
    <location>
        <begin position="312"/>
        <end position="333"/>
    </location>
</feature>
<feature type="transmembrane region" description="Helical" evidence="9">
    <location>
        <begin position="394"/>
        <end position="413"/>
    </location>
</feature>
<keyword evidence="8" id="KW-0813">Transport</keyword>
<gene>
    <name evidence="11" type="ORF">DIABBA_LOCUS9391</name>
</gene>
<evidence type="ECO:0000313" key="11">
    <source>
        <dbReference type="EMBL" id="CAG9836298.1"/>
    </source>
</evidence>
<dbReference type="GO" id="GO:0051119">
    <property type="term" value="F:sugar transmembrane transporter activity"/>
    <property type="evidence" value="ECO:0007669"/>
    <property type="project" value="InterPro"/>
</dbReference>
<dbReference type="InterPro" id="IPR050549">
    <property type="entry name" value="MFS_Trehalose_Transporter"/>
</dbReference>
<dbReference type="PANTHER" id="PTHR48021:SF1">
    <property type="entry name" value="GH07001P-RELATED"/>
    <property type="match status" value="1"/>
</dbReference>
<dbReference type="CDD" id="cd17358">
    <property type="entry name" value="MFS_GLUT6_8_Class3_like"/>
    <property type="match status" value="1"/>
</dbReference>
<dbReference type="InterPro" id="IPR005829">
    <property type="entry name" value="Sugar_transporter_CS"/>
</dbReference>
<dbReference type="AlphaFoldDB" id="A0A9N9XEF2"/>
<dbReference type="InterPro" id="IPR020846">
    <property type="entry name" value="MFS_dom"/>
</dbReference>
<name>A0A9N9XEF2_DIABA</name>
<evidence type="ECO:0000256" key="9">
    <source>
        <dbReference type="SAM" id="Phobius"/>
    </source>
</evidence>
<dbReference type="Proteomes" id="UP001153709">
    <property type="component" value="Chromosome 6"/>
</dbReference>
<evidence type="ECO:0000313" key="12">
    <source>
        <dbReference type="Proteomes" id="UP001153709"/>
    </source>
</evidence>
<dbReference type="NCBIfam" id="TIGR00879">
    <property type="entry name" value="SP"/>
    <property type="match status" value="1"/>
</dbReference>
<evidence type="ECO:0000256" key="4">
    <source>
        <dbReference type="ARBA" id="ARBA00022989"/>
    </source>
</evidence>
<evidence type="ECO:0000256" key="7">
    <source>
        <dbReference type="ARBA" id="ARBA00024348"/>
    </source>
</evidence>
<dbReference type="PRINTS" id="PR00171">
    <property type="entry name" value="SUGRTRNSPORT"/>
</dbReference>
<comment type="similarity">
    <text evidence="7">Belongs to the major facilitator superfamily. Sugar transporter (TC 2.A.1.1) family. Trehalose transporter subfamily.</text>
</comment>
<dbReference type="PANTHER" id="PTHR48021">
    <property type="match status" value="1"/>
</dbReference>
<dbReference type="SUPFAM" id="SSF103473">
    <property type="entry name" value="MFS general substrate transporter"/>
    <property type="match status" value="1"/>
</dbReference>
<keyword evidence="5 9" id="KW-0472">Membrane</keyword>
<evidence type="ECO:0000256" key="1">
    <source>
        <dbReference type="ARBA" id="ARBA00004651"/>
    </source>
</evidence>
<evidence type="ECO:0000256" key="6">
    <source>
        <dbReference type="ARBA" id="ARBA00023180"/>
    </source>
</evidence>
<dbReference type="PROSITE" id="PS00217">
    <property type="entry name" value="SUGAR_TRANSPORT_2"/>
    <property type="match status" value="1"/>
</dbReference>
<evidence type="ECO:0000256" key="2">
    <source>
        <dbReference type="ARBA" id="ARBA00022475"/>
    </source>
</evidence>
<keyword evidence="3 9" id="KW-0812">Transmembrane</keyword>
<feature type="transmembrane region" description="Helical" evidence="9">
    <location>
        <begin position="249"/>
        <end position="268"/>
    </location>
</feature>
<dbReference type="EMBL" id="OU898281">
    <property type="protein sequence ID" value="CAG9836298.1"/>
    <property type="molecule type" value="Genomic_DNA"/>
</dbReference>
<feature type="transmembrane region" description="Helical" evidence="9">
    <location>
        <begin position="419"/>
        <end position="437"/>
    </location>
</feature>
<dbReference type="Pfam" id="PF00083">
    <property type="entry name" value="Sugar_tr"/>
    <property type="match status" value="1"/>
</dbReference>
<reference evidence="11" key="1">
    <citation type="submission" date="2022-01" db="EMBL/GenBank/DDBJ databases">
        <authorList>
            <person name="King R."/>
        </authorList>
    </citation>
    <scope>NUCLEOTIDE SEQUENCE</scope>
</reference>
<dbReference type="InterPro" id="IPR036259">
    <property type="entry name" value="MFS_trans_sf"/>
</dbReference>
<dbReference type="InterPro" id="IPR003663">
    <property type="entry name" value="Sugar/inositol_transpt"/>
</dbReference>
<evidence type="ECO:0000256" key="5">
    <source>
        <dbReference type="ARBA" id="ARBA00023136"/>
    </source>
</evidence>
<dbReference type="FunFam" id="1.20.1250.20:FF:000055">
    <property type="entry name" value="Facilitated trehalose transporter Tret1-2 homolog"/>
    <property type="match status" value="1"/>
</dbReference>
<organism evidence="11 12">
    <name type="scientific">Diabrotica balteata</name>
    <name type="common">Banded cucumber beetle</name>
    <dbReference type="NCBI Taxonomy" id="107213"/>
    <lineage>
        <taxon>Eukaryota</taxon>
        <taxon>Metazoa</taxon>
        <taxon>Ecdysozoa</taxon>
        <taxon>Arthropoda</taxon>
        <taxon>Hexapoda</taxon>
        <taxon>Insecta</taxon>
        <taxon>Pterygota</taxon>
        <taxon>Neoptera</taxon>
        <taxon>Endopterygota</taxon>
        <taxon>Coleoptera</taxon>
        <taxon>Polyphaga</taxon>
        <taxon>Cucujiformia</taxon>
        <taxon>Chrysomeloidea</taxon>
        <taxon>Chrysomelidae</taxon>
        <taxon>Galerucinae</taxon>
        <taxon>Diabroticina</taxon>
        <taxon>Diabroticites</taxon>
        <taxon>Diabrotica</taxon>
    </lineage>
</organism>
<proteinExistence type="inferred from homology"/>
<keyword evidence="12" id="KW-1185">Reference proteome</keyword>
<feature type="domain" description="Major facilitator superfamily (MFS) profile" evidence="10">
    <location>
        <begin position="1"/>
        <end position="441"/>
    </location>
</feature>
<feature type="transmembrane region" description="Helical" evidence="9">
    <location>
        <begin position="52"/>
        <end position="74"/>
    </location>
</feature>
<dbReference type="InterPro" id="IPR005828">
    <property type="entry name" value="MFS_sugar_transport-like"/>
</dbReference>
<feature type="transmembrane region" description="Helical" evidence="9">
    <location>
        <begin position="353"/>
        <end position="374"/>
    </location>
</feature>
<feature type="transmembrane region" description="Helical" evidence="9">
    <location>
        <begin position="166"/>
        <end position="184"/>
    </location>
</feature>
<comment type="subcellular location">
    <subcellularLocation>
        <location evidence="1">Cell membrane</location>
        <topology evidence="1">Multi-pass membrane protein</topology>
    </subcellularLocation>
</comment>